<evidence type="ECO:0000313" key="3">
    <source>
        <dbReference type="Proteomes" id="UP001139516"/>
    </source>
</evidence>
<dbReference type="EMBL" id="JALPRX010000133">
    <property type="protein sequence ID" value="MCK8787585.1"/>
    <property type="molecule type" value="Genomic_DNA"/>
</dbReference>
<dbReference type="Gene3D" id="1.20.1270.180">
    <property type="match status" value="1"/>
</dbReference>
<reference evidence="2" key="1">
    <citation type="submission" date="2022-04" db="EMBL/GenBank/DDBJ databases">
        <title>Roseomonas acroporae sp. nov., isolated from coral Acropora digitifera.</title>
        <authorList>
            <person name="Sun H."/>
        </authorList>
    </citation>
    <scope>NUCLEOTIDE SEQUENCE</scope>
    <source>
        <strain evidence="2">NAR14</strain>
    </source>
</reference>
<keyword evidence="3" id="KW-1185">Reference proteome</keyword>
<organism evidence="2 3">
    <name type="scientific">Roseomonas acroporae</name>
    <dbReference type="NCBI Taxonomy" id="2937791"/>
    <lineage>
        <taxon>Bacteria</taxon>
        <taxon>Pseudomonadati</taxon>
        <taxon>Pseudomonadota</taxon>
        <taxon>Alphaproteobacteria</taxon>
        <taxon>Acetobacterales</taxon>
        <taxon>Roseomonadaceae</taxon>
        <taxon>Roseomonas</taxon>
    </lineage>
</organism>
<proteinExistence type="predicted"/>
<dbReference type="Pfam" id="PF07007">
    <property type="entry name" value="LprI"/>
    <property type="match status" value="1"/>
</dbReference>
<feature type="domain" description="Lysozyme inhibitor LprI-like N-terminal" evidence="1">
    <location>
        <begin position="18"/>
        <end position="108"/>
    </location>
</feature>
<evidence type="ECO:0000313" key="2">
    <source>
        <dbReference type="EMBL" id="MCK8787585.1"/>
    </source>
</evidence>
<gene>
    <name evidence="2" type="ORF">M0638_24775</name>
</gene>
<evidence type="ECO:0000259" key="1">
    <source>
        <dbReference type="Pfam" id="PF07007"/>
    </source>
</evidence>
<protein>
    <submittedName>
        <fullName evidence="2">Lysozyme inhibitor LprI family protein</fullName>
    </submittedName>
</protein>
<dbReference type="InterPro" id="IPR009739">
    <property type="entry name" value="LprI-like_N"/>
</dbReference>
<accession>A0A9X1YD52</accession>
<dbReference type="Proteomes" id="UP001139516">
    <property type="component" value="Unassembled WGS sequence"/>
</dbReference>
<sequence>MPQGPGIGEQVQAALAACIGNQQQDAARIRQCLDTQRREVEPQLAQAVQRYRATLGGGRQGEFDRVQSAWSNFRDLQCGFAGSDPAAGPMAGVAQSGCLLELAVDRLELLRFAAGGPSGR</sequence>
<dbReference type="AlphaFoldDB" id="A0A9X1YD52"/>
<comment type="caution">
    <text evidence="2">The sequence shown here is derived from an EMBL/GenBank/DDBJ whole genome shotgun (WGS) entry which is preliminary data.</text>
</comment>
<name>A0A9X1YD52_9PROT</name>